<comment type="caution">
    <text evidence="1">The sequence shown here is derived from an EMBL/GenBank/DDBJ whole genome shotgun (WGS) entry which is preliminary data.</text>
</comment>
<evidence type="ECO:0000313" key="2">
    <source>
        <dbReference type="Proteomes" id="UP001151760"/>
    </source>
</evidence>
<evidence type="ECO:0000313" key="1">
    <source>
        <dbReference type="EMBL" id="GJT72089.1"/>
    </source>
</evidence>
<accession>A0ABQ5G9M8</accession>
<gene>
    <name evidence="1" type="ORF">Tco_1031375</name>
</gene>
<keyword evidence="2" id="KW-1185">Reference proteome</keyword>
<reference evidence="1" key="1">
    <citation type="journal article" date="2022" name="Int. J. Mol. Sci.">
        <title>Draft Genome of Tanacetum Coccineum: Genomic Comparison of Closely Related Tanacetum-Family Plants.</title>
        <authorList>
            <person name="Yamashiro T."/>
            <person name="Shiraishi A."/>
            <person name="Nakayama K."/>
            <person name="Satake H."/>
        </authorList>
    </citation>
    <scope>NUCLEOTIDE SEQUENCE</scope>
</reference>
<reference evidence="1" key="2">
    <citation type="submission" date="2022-01" db="EMBL/GenBank/DDBJ databases">
        <authorList>
            <person name="Yamashiro T."/>
            <person name="Shiraishi A."/>
            <person name="Satake H."/>
            <person name="Nakayama K."/>
        </authorList>
    </citation>
    <scope>NUCLEOTIDE SEQUENCE</scope>
</reference>
<name>A0ABQ5G9M8_9ASTR</name>
<protein>
    <submittedName>
        <fullName evidence="1">Uncharacterized protein</fullName>
    </submittedName>
</protein>
<dbReference type="EMBL" id="BQNB010018225">
    <property type="protein sequence ID" value="GJT72089.1"/>
    <property type="molecule type" value="Genomic_DNA"/>
</dbReference>
<sequence>MEKQIKILENDFKRAKAQYVKLDLKMQHQKEKVACDVSWNFISVANKRDTLNSNACDSQTNVLKAKTINVVLDGSNLVCVSCGKDVFLMSHDKCVARYALSPNSRIKRALFTSLVAAKSSKLGAIPVVTKSRLSIATPLKATNKVSSVPPLTPESRQSQTSAYMKNKIQTSRKWQKWFEHQSTFNWSPKVIIAPTTPSVSKSNASHRTYSRIAVTKKPWVAKLSTLPSSLPLCGASDQDYPLDC</sequence>
<proteinExistence type="predicted"/>
<organism evidence="1 2">
    <name type="scientific">Tanacetum coccineum</name>
    <dbReference type="NCBI Taxonomy" id="301880"/>
    <lineage>
        <taxon>Eukaryota</taxon>
        <taxon>Viridiplantae</taxon>
        <taxon>Streptophyta</taxon>
        <taxon>Embryophyta</taxon>
        <taxon>Tracheophyta</taxon>
        <taxon>Spermatophyta</taxon>
        <taxon>Magnoliopsida</taxon>
        <taxon>eudicotyledons</taxon>
        <taxon>Gunneridae</taxon>
        <taxon>Pentapetalae</taxon>
        <taxon>asterids</taxon>
        <taxon>campanulids</taxon>
        <taxon>Asterales</taxon>
        <taxon>Asteraceae</taxon>
        <taxon>Asteroideae</taxon>
        <taxon>Anthemideae</taxon>
        <taxon>Anthemidinae</taxon>
        <taxon>Tanacetum</taxon>
    </lineage>
</organism>
<dbReference type="Proteomes" id="UP001151760">
    <property type="component" value="Unassembled WGS sequence"/>
</dbReference>